<evidence type="ECO:0000313" key="1">
    <source>
        <dbReference type="EMBL" id="JAE26790.1"/>
    </source>
</evidence>
<accession>A0A0A9GNR7</accession>
<sequence length="18" mass="2038">MLVLSITKNLLVLICHLN</sequence>
<protein>
    <submittedName>
        <fullName evidence="1">Uncharacterized protein</fullName>
    </submittedName>
</protein>
<dbReference type="EMBL" id="GBRH01171106">
    <property type="protein sequence ID" value="JAE26790.1"/>
    <property type="molecule type" value="Transcribed_RNA"/>
</dbReference>
<dbReference type="AlphaFoldDB" id="A0A0A9GNR7"/>
<proteinExistence type="predicted"/>
<name>A0A0A9GNR7_ARUDO</name>
<reference evidence="1" key="1">
    <citation type="submission" date="2014-09" db="EMBL/GenBank/DDBJ databases">
        <authorList>
            <person name="Magalhaes I.L.F."/>
            <person name="Oliveira U."/>
            <person name="Santos F.R."/>
            <person name="Vidigal T.H.D.A."/>
            <person name="Brescovit A.D."/>
            <person name="Santos A.J."/>
        </authorList>
    </citation>
    <scope>NUCLEOTIDE SEQUENCE</scope>
    <source>
        <tissue evidence="1">Shoot tissue taken approximately 20 cm above the soil surface</tissue>
    </source>
</reference>
<organism evidence="1">
    <name type="scientific">Arundo donax</name>
    <name type="common">Giant reed</name>
    <name type="synonym">Donax arundinaceus</name>
    <dbReference type="NCBI Taxonomy" id="35708"/>
    <lineage>
        <taxon>Eukaryota</taxon>
        <taxon>Viridiplantae</taxon>
        <taxon>Streptophyta</taxon>
        <taxon>Embryophyta</taxon>
        <taxon>Tracheophyta</taxon>
        <taxon>Spermatophyta</taxon>
        <taxon>Magnoliopsida</taxon>
        <taxon>Liliopsida</taxon>
        <taxon>Poales</taxon>
        <taxon>Poaceae</taxon>
        <taxon>PACMAD clade</taxon>
        <taxon>Arundinoideae</taxon>
        <taxon>Arundineae</taxon>
        <taxon>Arundo</taxon>
    </lineage>
</organism>
<reference evidence="1" key="2">
    <citation type="journal article" date="2015" name="Data Brief">
        <title>Shoot transcriptome of the giant reed, Arundo donax.</title>
        <authorList>
            <person name="Barrero R.A."/>
            <person name="Guerrero F.D."/>
            <person name="Moolhuijzen P."/>
            <person name="Goolsby J.A."/>
            <person name="Tidwell J."/>
            <person name="Bellgard S.E."/>
            <person name="Bellgard M.I."/>
        </authorList>
    </citation>
    <scope>NUCLEOTIDE SEQUENCE</scope>
    <source>
        <tissue evidence="1">Shoot tissue taken approximately 20 cm above the soil surface</tissue>
    </source>
</reference>